<keyword evidence="4 10" id="KW-0812">Transmembrane</keyword>
<keyword evidence="13" id="KW-1185">Reference proteome</keyword>
<keyword evidence="9 10" id="KW-0472">Membrane</keyword>
<evidence type="ECO:0000256" key="4">
    <source>
        <dbReference type="ARBA" id="ARBA00022692"/>
    </source>
</evidence>
<dbReference type="Pfam" id="PF00153">
    <property type="entry name" value="Mito_carr"/>
    <property type="match status" value="2"/>
</dbReference>
<evidence type="ECO:0000256" key="7">
    <source>
        <dbReference type="ARBA" id="ARBA00022989"/>
    </source>
</evidence>
<comment type="caution">
    <text evidence="12">The sequence shown here is derived from an EMBL/GenBank/DDBJ whole genome shotgun (WGS) entry which is preliminary data.</text>
</comment>
<evidence type="ECO:0000256" key="11">
    <source>
        <dbReference type="RuleBase" id="RU000488"/>
    </source>
</evidence>
<dbReference type="GO" id="GO:1990547">
    <property type="term" value="P:mitochondrial phosphate ion transmembrane transport"/>
    <property type="evidence" value="ECO:0007669"/>
    <property type="project" value="InterPro"/>
</dbReference>
<keyword evidence="3 11" id="KW-0813">Transport</keyword>
<comment type="subcellular location">
    <subcellularLocation>
        <location evidence="1">Mitochondrion inner membrane</location>
        <topology evidence="1">Multi-pass membrane protein</topology>
    </subcellularLocation>
</comment>
<keyword evidence="6" id="KW-0999">Mitochondrion inner membrane</keyword>
<evidence type="ECO:0000256" key="6">
    <source>
        <dbReference type="ARBA" id="ARBA00022792"/>
    </source>
</evidence>
<organism evidence="12 13">
    <name type="scientific">Mesorhabditis spiculigera</name>
    <dbReference type="NCBI Taxonomy" id="96644"/>
    <lineage>
        <taxon>Eukaryota</taxon>
        <taxon>Metazoa</taxon>
        <taxon>Ecdysozoa</taxon>
        <taxon>Nematoda</taxon>
        <taxon>Chromadorea</taxon>
        <taxon>Rhabditida</taxon>
        <taxon>Rhabditina</taxon>
        <taxon>Rhabditomorpha</taxon>
        <taxon>Rhabditoidea</taxon>
        <taxon>Rhabditidae</taxon>
        <taxon>Mesorhabditinae</taxon>
        <taxon>Mesorhabditis</taxon>
    </lineage>
</organism>
<dbReference type="Proteomes" id="UP001177023">
    <property type="component" value="Unassembled WGS sequence"/>
</dbReference>
<feature type="repeat" description="Solcar" evidence="10">
    <location>
        <begin position="1"/>
        <end position="55"/>
    </location>
</feature>
<evidence type="ECO:0000256" key="2">
    <source>
        <dbReference type="ARBA" id="ARBA00006375"/>
    </source>
</evidence>
<protein>
    <submittedName>
        <fullName evidence="12">Uncharacterized protein</fullName>
    </submittedName>
</protein>
<dbReference type="SUPFAM" id="SSF103506">
    <property type="entry name" value="Mitochondrial carrier"/>
    <property type="match status" value="1"/>
</dbReference>
<dbReference type="InterPro" id="IPR044677">
    <property type="entry name" value="SLC25A3/Pic2/Mir1-like"/>
</dbReference>
<dbReference type="AlphaFoldDB" id="A0AA36D4N0"/>
<dbReference type="EMBL" id="CATQJA010002659">
    <property type="protein sequence ID" value="CAJ0580030.1"/>
    <property type="molecule type" value="Genomic_DNA"/>
</dbReference>
<gene>
    <name evidence="12" type="ORF">MSPICULIGERA_LOCUS18233</name>
</gene>
<comment type="similarity">
    <text evidence="2 11">Belongs to the mitochondrial carrier (TC 2.A.29) family.</text>
</comment>
<keyword evidence="8" id="KW-0496">Mitochondrion</keyword>
<dbReference type="Gene3D" id="1.50.40.10">
    <property type="entry name" value="Mitochondrial carrier domain"/>
    <property type="match status" value="1"/>
</dbReference>
<evidence type="ECO:0000313" key="12">
    <source>
        <dbReference type="EMBL" id="CAJ0580030.1"/>
    </source>
</evidence>
<reference evidence="12" key="1">
    <citation type="submission" date="2023-06" db="EMBL/GenBank/DDBJ databases">
        <authorList>
            <person name="Delattre M."/>
        </authorList>
    </citation>
    <scope>NUCLEOTIDE SEQUENCE</scope>
    <source>
        <strain evidence="12">AF72</strain>
    </source>
</reference>
<proteinExistence type="inferred from homology"/>
<evidence type="ECO:0000256" key="5">
    <source>
        <dbReference type="ARBA" id="ARBA00022737"/>
    </source>
</evidence>
<evidence type="ECO:0000256" key="1">
    <source>
        <dbReference type="ARBA" id="ARBA00004448"/>
    </source>
</evidence>
<dbReference type="PROSITE" id="PS50920">
    <property type="entry name" value="SOLCAR"/>
    <property type="match status" value="3"/>
</dbReference>
<name>A0AA36D4N0_9BILA</name>
<evidence type="ECO:0000313" key="13">
    <source>
        <dbReference type="Proteomes" id="UP001177023"/>
    </source>
</evidence>
<evidence type="ECO:0000256" key="10">
    <source>
        <dbReference type="PROSITE-ProRule" id="PRU00282"/>
    </source>
</evidence>
<keyword evidence="5" id="KW-0677">Repeat</keyword>
<feature type="repeat" description="Solcar" evidence="10">
    <location>
        <begin position="169"/>
        <end position="247"/>
    </location>
</feature>
<evidence type="ECO:0000256" key="8">
    <source>
        <dbReference type="ARBA" id="ARBA00023128"/>
    </source>
</evidence>
<dbReference type="InterPro" id="IPR023395">
    <property type="entry name" value="MCP_dom_sf"/>
</dbReference>
<dbReference type="GO" id="GO:0005743">
    <property type="term" value="C:mitochondrial inner membrane"/>
    <property type="evidence" value="ECO:0007669"/>
    <property type="project" value="UniProtKB-SubCell"/>
</dbReference>
<sequence length="256" mass="28294">MQVDPKNHPNLAASFKTTVAGEGIRGLAKGWAPTAMGYSAQGYAKFGFYELFKSKYGDIVGAEAAHRYRVLVYLAAGMTAEAIGDVALAPFEAVKVRMQTDPKAPAQMNAAFKLIYQKEGWNGLFKGLPPLWGRQIPYTATKFVCFEFVTEWLRRIFPAKNGKEPSRLHHMTITFAAGCVAGVVCAICSHPPDVIVSQMYKKADMDFGTACRHVWKNGMWAGLQTRMLMIASIAALQLFIVDGTKVYFNLERPQAK</sequence>
<evidence type="ECO:0000256" key="9">
    <source>
        <dbReference type="ARBA" id="ARBA00023136"/>
    </source>
</evidence>
<feature type="repeat" description="Solcar" evidence="10">
    <location>
        <begin position="68"/>
        <end position="152"/>
    </location>
</feature>
<dbReference type="PANTHER" id="PTHR45671">
    <property type="entry name" value="SOLUTE CARRIER FAMILY 25 (MITOCHONDRIAL CARRIER PHOSPHATE CARRIER), MEMBER 3, LIKE-RELATED-RELATED"/>
    <property type="match status" value="1"/>
</dbReference>
<dbReference type="InterPro" id="IPR018108">
    <property type="entry name" value="MCP_transmembrane"/>
</dbReference>
<dbReference type="PANTHER" id="PTHR45671:SF10">
    <property type="entry name" value="SOLUTE CARRIER FAMILY 25 MEMBER 3"/>
    <property type="match status" value="1"/>
</dbReference>
<evidence type="ECO:0000256" key="3">
    <source>
        <dbReference type="ARBA" id="ARBA00022448"/>
    </source>
</evidence>
<feature type="non-terminal residue" evidence="12">
    <location>
        <position position="1"/>
    </location>
</feature>
<dbReference type="GO" id="GO:0005315">
    <property type="term" value="F:phosphate transmembrane transporter activity"/>
    <property type="evidence" value="ECO:0007669"/>
    <property type="project" value="InterPro"/>
</dbReference>
<accession>A0AA36D4N0</accession>
<keyword evidence="7" id="KW-1133">Transmembrane helix</keyword>